<gene>
    <name evidence="1" type="ORF">MNB_SV-14-245</name>
</gene>
<dbReference type="EMBL" id="FPHN01000086">
    <property type="protein sequence ID" value="SFV58061.1"/>
    <property type="molecule type" value="Genomic_DNA"/>
</dbReference>
<dbReference type="InterPro" id="IPR013389">
    <property type="entry name" value="CRISPR-assoc_prot_Cas8b"/>
</dbReference>
<accession>A0A1W1BX75</accession>
<dbReference type="AlphaFoldDB" id="A0A1W1BX75"/>
<protein>
    <submittedName>
        <fullName evidence="1">Uncharacterized protein</fullName>
    </submittedName>
</protein>
<proteinExistence type="predicted"/>
<dbReference type="Pfam" id="PF09484">
    <property type="entry name" value="Cas_TM1802"/>
    <property type="match status" value="1"/>
</dbReference>
<organism evidence="1">
    <name type="scientific">hydrothermal vent metagenome</name>
    <dbReference type="NCBI Taxonomy" id="652676"/>
    <lineage>
        <taxon>unclassified sequences</taxon>
        <taxon>metagenomes</taxon>
        <taxon>ecological metagenomes</taxon>
    </lineage>
</organism>
<evidence type="ECO:0000313" key="1">
    <source>
        <dbReference type="EMBL" id="SFV58061.1"/>
    </source>
</evidence>
<name>A0A1W1BX75_9ZZZZ</name>
<sequence length="465" mass="54484">MSLAHKLYKIGQQVTKDDIKEIIEVKEFKDIGSYVTLQIDFTNDKVTLNKKAINNSKKIMFTKKIGGTSNSYYLYPNFEYQKESNIYKKFKAIAYTFENSVMLYANEKNQKLAQSIWDYIRAYDEDILGLKSYEKGNYFLIITINGKTLYELMPEIWDNYYYNFVDAHIVKKIKKVNTPQLTDQIDFMTHQKELCGYNPNVKFFTMDNYNDAFKPQIIEKLPMSKETAIAIKKGWMYAITHLKFYHKALEYIIIPSMVDFDDEVYKSLLKYLKNSNNSMKTLASKEDSFVRRLSKQIEGFDKGGISLDILFTEVNLTNLSVKIFATLEDILPSRINQVVKEMKKQGVSDAIKRAEGSKDVYLRDYFSQEELFAIVTKNTSGMKNRIIQEKIYLAKLLLGYAKINRLVLLEKFEHHREYNYEHKKKLTDNGVKEWIVYPNSFVSNEDRVIKFLDSIDAIKNIGDKK</sequence>
<reference evidence="1" key="1">
    <citation type="submission" date="2016-10" db="EMBL/GenBank/DDBJ databases">
        <authorList>
            <person name="de Groot N.N."/>
        </authorList>
    </citation>
    <scope>NUCLEOTIDE SEQUENCE</scope>
</reference>